<keyword evidence="3 5" id="KW-0378">Hydrolase</keyword>
<name>L0DDY9_SINAD</name>
<dbReference type="CDD" id="cd18820">
    <property type="entry name" value="GH43_LbAraf43-like"/>
    <property type="match status" value="1"/>
</dbReference>
<accession>L0DDY9</accession>
<sequence length="473" mass="51677">MPGGFSLRLVVFVFFVLILALEDEQAVAGEEVTDFYNVVAPAGADPWLWTHHGQYYVVVTTGGNVTLARSRSLSTLGAGERKVVWSPSPGTPVAKDLWAPELHRLGEAWYIYVAADDGENANHRMYVLENQADDPFEGKFVFKSQIVDPNNDRWAIDGTVLKVGEALYFVWSGWEGAEDIQQNLYIAPMSNPWTLSGTRVEISRPTHRWETKGGPPAVNEGPQVLVKGSLIHLIYSASGSWTDAYCLGRLTAKIDSDLLSPASWKKHDKPVFASAHGVFGPGHCTFTKSPDGREDWLVYHAARFQGAAWNRLIRAQPFSWDPDGLPRFGSPAPPDQPITIPSGEPPRQRYEAESATLAGEARIVQQPSASRGAKVQLSGSADSSLTIMATAKEAGAYIVSIRFINTSEQHKLATQVLTVNDGAPQRVAYPSAGPADWSNAFVSVSLNVGPNRIRLRQGERAAEIDCIDVTPQE</sequence>
<dbReference type="CDD" id="cd04081">
    <property type="entry name" value="CBM35_galactosidase-like"/>
    <property type="match status" value="1"/>
</dbReference>
<evidence type="ECO:0000313" key="7">
    <source>
        <dbReference type="Proteomes" id="UP000010798"/>
    </source>
</evidence>
<dbReference type="InterPro" id="IPR008979">
    <property type="entry name" value="Galactose-bd-like_sf"/>
</dbReference>
<evidence type="ECO:0000256" key="4">
    <source>
        <dbReference type="ARBA" id="ARBA00023295"/>
    </source>
</evidence>
<evidence type="ECO:0000256" key="5">
    <source>
        <dbReference type="RuleBase" id="RU361187"/>
    </source>
</evidence>
<dbReference type="Pfam" id="PF04616">
    <property type="entry name" value="Glyco_hydro_43"/>
    <property type="match status" value="1"/>
</dbReference>
<keyword evidence="7" id="KW-1185">Reference proteome</keyword>
<organism evidence="6 7">
    <name type="scientific">Singulisphaera acidiphila (strain ATCC BAA-1392 / DSM 18658 / VKM B-2454 / MOB10)</name>
    <dbReference type="NCBI Taxonomy" id="886293"/>
    <lineage>
        <taxon>Bacteria</taxon>
        <taxon>Pseudomonadati</taxon>
        <taxon>Planctomycetota</taxon>
        <taxon>Planctomycetia</taxon>
        <taxon>Isosphaerales</taxon>
        <taxon>Isosphaeraceae</taxon>
        <taxon>Singulisphaera</taxon>
    </lineage>
</organism>
<gene>
    <name evidence="6" type="ordered locus">Sinac_2793</name>
</gene>
<comment type="similarity">
    <text evidence="1 5">Belongs to the glycosyl hydrolase 43 family.</text>
</comment>
<dbReference type="GO" id="GO:0004553">
    <property type="term" value="F:hydrolase activity, hydrolyzing O-glycosyl compounds"/>
    <property type="evidence" value="ECO:0007669"/>
    <property type="project" value="InterPro"/>
</dbReference>
<dbReference type="Gene3D" id="2.115.10.20">
    <property type="entry name" value="Glycosyl hydrolase domain, family 43"/>
    <property type="match status" value="1"/>
</dbReference>
<keyword evidence="4 5" id="KW-0326">Glycosidase</keyword>
<dbReference type="eggNOG" id="COG3940">
    <property type="taxonomic scope" value="Bacteria"/>
</dbReference>
<proteinExistence type="inferred from homology"/>
<reference evidence="6 7" key="1">
    <citation type="submission" date="2012-02" db="EMBL/GenBank/DDBJ databases">
        <title>Complete sequence of chromosome of Singulisphaera acidiphila DSM 18658.</title>
        <authorList>
            <consortium name="US DOE Joint Genome Institute (JGI-PGF)"/>
            <person name="Lucas S."/>
            <person name="Copeland A."/>
            <person name="Lapidus A."/>
            <person name="Glavina del Rio T."/>
            <person name="Dalin E."/>
            <person name="Tice H."/>
            <person name="Bruce D."/>
            <person name="Goodwin L."/>
            <person name="Pitluck S."/>
            <person name="Peters L."/>
            <person name="Ovchinnikova G."/>
            <person name="Chertkov O."/>
            <person name="Kyrpides N."/>
            <person name="Mavromatis K."/>
            <person name="Ivanova N."/>
            <person name="Brettin T."/>
            <person name="Detter J.C."/>
            <person name="Han C."/>
            <person name="Larimer F."/>
            <person name="Land M."/>
            <person name="Hauser L."/>
            <person name="Markowitz V."/>
            <person name="Cheng J.-F."/>
            <person name="Hugenholtz P."/>
            <person name="Woyke T."/>
            <person name="Wu D."/>
            <person name="Tindall B."/>
            <person name="Pomrenke H."/>
            <person name="Brambilla E."/>
            <person name="Klenk H.-P."/>
            <person name="Eisen J.A."/>
        </authorList>
    </citation>
    <scope>NUCLEOTIDE SEQUENCE [LARGE SCALE GENOMIC DNA]</scope>
    <source>
        <strain evidence="7">ATCC BAA-1392 / DSM 18658 / VKM B-2454 / MOB10</strain>
    </source>
</reference>
<dbReference type="HOGENOM" id="CLU_009397_2_2_0"/>
<evidence type="ECO:0000256" key="2">
    <source>
        <dbReference type="ARBA" id="ARBA00022729"/>
    </source>
</evidence>
<dbReference type="KEGG" id="saci:Sinac_2793"/>
<evidence type="ECO:0000256" key="1">
    <source>
        <dbReference type="ARBA" id="ARBA00009865"/>
    </source>
</evidence>
<protein>
    <submittedName>
        <fullName evidence="6">Putative beta-xylosidase</fullName>
    </submittedName>
</protein>
<dbReference type="Proteomes" id="UP000010798">
    <property type="component" value="Chromosome"/>
</dbReference>
<dbReference type="PANTHER" id="PTHR43817:SF1">
    <property type="entry name" value="HYDROLASE, FAMILY 43, PUTATIVE (AFU_ORTHOLOGUE AFUA_3G01660)-RELATED"/>
    <property type="match status" value="1"/>
</dbReference>
<evidence type="ECO:0000313" key="6">
    <source>
        <dbReference type="EMBL" id="AGA27085.1"/>
    </source>
</evidence>
<dbReference type="PANTHER" id="PTHR43817">
    <property type="entry name" value="GLYCOSYL HYDROLASE"/>
    <property type="match status" value="1"/>
</dbReference>
<dbReference type="InterPro" id="IPR023296">
    <property type="entry name" value="Glyco_hydro_beta-prop_sf"/>
</dbReference>
<dbReference type="SUPFAM" id="SSF75005">
    <property type="entry name" value="Arabinanase/levansucrase/invertase"/>
    <property type="match status" value="1"/>
</dbReference>
<dbReference type="InterPro" id="IPR006710">
    <property type="entry name" value="Glyco_hydro_43"/>
</dbReference>
<dbReference type="EMBL" id="CP003364">
    <property type="protein sequence ID" value="AGA27085.1"/>
    <property type="molecule type" value="Genomic_DNA"/>
</dbReference>
<dbReference type="AlphaFoldDB" id="L0DDY9"/>
<dbReference type="Gene3D" id="2.60.120.260">
    <property type="entry name" value="Galactose-binding domain-like"/>
    <property type="match status" value="1"/>
</dbReference>
<dbReference type="GO" id="GO:0005975">
    <property type="term" value="P:carbohydrate metabolic process"/>
    <property type="evidence" value="ECO:0007669"/>
    <property type="project" value="InterPro"/>
</dbReference>
<dbReference type="STRING" id="886293.Sinac_2793"/>
<dbReference type="RefSeq" id="WP_015246236.1">
    <property type="nucleotide sequence ID" value="NC_019892.1"/>
</dbReference>
<dbReference type="OrthoDB" id="9783154at2"/>
<keyword evidence="2" id="KW-0732">Signal</keyword>
<dbReference type="SUPFAM" id="SSF49785">
    <property type="entry name" value="Galactose-binding domain-like"/>
    <property type="match status" value="1"/>
</dbReference>
<evidence type="ECO:0000256" key="3">
    <source>
        <dbReference type="ARBA" id="ARBA00022801"/>
    </source>
</evidence>